<organism evidence="2 3">
    <name type="scientific">Nodularia spumigena UHCC 0060</name>
    <dbReference type="NCBI Taxonomy" id="3110300"/>
    <lineage>
        <taxon>Bacteria</taxon>
        <taxon>Bacillati</taxon>
        <taxon>Cyanobacteriota</taxon>
        <taxon>Cyanophyceae</taxon>
        <taxon>Nostocales</taxon>
        <taxon>Nodulariaceae</taxon>
        <taxon>Nodularia</taxon>
    </lineage>
</organism>
<proteinExistence type="predicted"/>
<dbReference type="Proteomes" id="UP001303285">
    <property type="component" value="Unassembled WGS sequence"/>
</dbReference>
<evidence type="ECO:0000313" key="3">
    <source>
        <dbReference type="Proteomes" id="UP001303285"/>
    </source>
</evidence>
<name>A0ABU5UTS8_NODSP</name>
<dbReference type="SUPFAM" id="SSF50199">
    <property type="entry name" value="Staphylococcal nuclease"/>
    <property type="match status" value="1"/>
</dbReference>
<dbReference type="InterPro" id="IPR035437">
    <property type="entry name" value="SNase_OB-fold_sf"/>
</dbReference>
<dbReference type="Pfam" id="PF00565">
    <property type="entry name" value="SNase"/>
    <property type="match status" value="1"/>
</dbReference>
<gene>
    <name evidence="2" type="ORF">VB695_15900</name>
</gene>
<dbReference type="RefSeq" id="WP_323244616.1">
    <property type="nucleotide sequence ID" value="NZ_JAYGHK010000053.1"/>
</dbReference>
<reference evidence="2 3" key="1">
    <citation type="submission" date="2023-12" db="EMBL/GenBank/DDBJ databases">
        <title>Baltic Sea Cyanobacteria.</title>
        <authorList>
            <person name="Delbaje E."/>
            <person name="Fewer D.P."/>
            <person name="Shishido T.K."/>
        </authorList>
    </citation>
    <scope>NUCLEOTIDE SEQUENCE [LARGE SCALE GENOMIC DNA]</scope>
    <source>
        <strain evidence="2 3">UHCC 0060</strain>
    </source>
</reference>
<sequence>MVGEIYVSDRSINLTMVREGQAVVYTDYLQGCADTKGQFLQSEAEAKNKKLGFWNQTNPVMPWDFRRTKKVVPAPAQQPTQKQCDPSYPDFCLPPNSPDLNCSDIPYRRFRVYQPDPHRFDGNKNGIGCERN</sequence>
<evidence type="ECO:0000259" key="1">
    <source>
        <dbReference type="Pfam" id="PF00565"/>
    </source>
</evidence>
<accession>A0ABU5UTS8</accession>
<evidence type="ECO:0000313" key="2">
    <source>
        <dbReference type="EMBL" id="MEA5609532.1"/>
    </source>
</evidence>
<dbReference type="EMBL" id="JAYGHK010000053">
    <property type="protein sequence ID" value="MEA5609532.1"/>
    <property type="molecule type" value="Genomic_DNA"/>
</dbReference>
<comment type="caution">
    <text evidence="2">The sequence shown here is derived from an EMBL/GenBank/DDBJ whole genome shotgun (WGS) entry which is preliminary data.</text>
</comment>
<keyword evidence="3" id="KW-1185">Reference proteome</keyword>
<dbReference type="InterPro" id="IPR016071">
    <property type="entry name" value="Staphylococal_nuclease_OB-fold"/>
</dbReference>
<dbReference type="Gene3D" id="2.40.50.90">
    <property type="match status" value="1"/>
</dbReference>
<feature type="domain" description="TNase-like" evidence="1">
    <location>
        <begin position="1"/>
        <end position="56"/>
    </location>
</feature>
<protein>
    <submittedName>
        <fullName evidence="2">Thermonuclease family protein</fullName>
    </submittedName>
</protein>